<evidence type="ECO:0000313" key="11">
    <source>
        <dbReference type="Proteomes" id="UP000000599"/>
    </source>
</evidence>
<feature type="transmembrane region" description="Helical" evidence="8">
    <location>
        <begin position="406"/>
        <end position="428"/>
    </location>
</feature>
<sequence length="585" mass="65800">MSIKSSSWNPHFSDSCYRKQENSIWNMSEVKPETEHVEHRKDEKNVHVGIQSIPSLDADGKPIEVSEVERPKLLSKHLIPLYCCCLIVYFCSTMNGFDGSLMGSIYTLPDYLEYYDLDMSSTGTGLIVSIYYVGQIVGAFFCSLMDWKGRKVAILTGCFGACIGAVITAVAKDTKTLIGGRFFLSFCTTIAVAAAPAYCVEISPSHLRGTVAGLYNTLWYVGSLVAAFTAYGADLNYRGSTKSFKLPLWLQIIFPAIVVLFGWLIPESPRWLVGVKRIDEARKIIAKYHCNGDENHPLVDLEIAEMIDSFNDVKLSDPIKVLDMRPLVTKRSDRYRLGLVIAMSWFGQFSGNNVASYYLPTMLNKVGMTSASTNVLMNGIYSLVCWFASILGSFSHDKVGRRKMFMFSTIGASLMLSGLAICTARYNITPTQAASTGTLVFIYLFGVIFSFAFTPMQPIYPSEVSSNILRSRSMIVLYVTSGIASFVNQFSAPKAMENIGYWYYVFFVFWDIFEFVIIYFFFVETRHKSLEELEKIFEAKNPRKVSVGNYSDEDEKIEEVEVARQKHVIALTNQFVNERLANQDV</sequence>
<dbReference type="AlphaFoldDB" id="Q6BGP7"/>
<dbReference type="HOGENOM" id="CLU_001265_30_13_1"/>
<dbReference type="KEGG" id="dha:DEHA2G24882g"/>
<feature type="transmembrane region" description="Helical" evidence="8">
    <location>
        <begin position="434"/>
        <end position="454"/>
    </location>
</feature>
<evidence type="ECO:0000256" key="8">
    <source>
        <dbReference type="SAM" id="Phobius"/>
    </source>
</evidence>
<comment type="subcellular location">
    <subcellularLocation>
        <location evidence="1">Membrane</location>
        <topology evidence="1">Multi-pass membrane protein</topology>
    </subcellularLocation>
</comment>
<dbReference type="GeneID" id="2904380"/>
<dbReference type="RefSeq" id="XP_462624.1">
    <property type="nucleotide sequence ID" value="XM_462624.1"/>
</dbReference>
<feature type="domain" description="Major facilitator superfamily (MFS) profile" evidence="9">
    <location>
        <begin position="84"/>
        <end position="528"/>
    </location>
</feature>
<comment type="similarity">
    <text evidence="2 7">Belongs to the major facilitator superfamily. Sugar transporter (TC 2.A.1.1) family.</text>
</comment>
<evidence type="ECO:0000256" key="3">
    <source>
        <dbReference type="ARBA" id="ARBA00022448"/>
    </source>
</evidence>
<gene>
    <name evidence="10" type="ordered locus">DEHA2G24882g</name>
</gene>
<dbReference type="PROSITE" id="PS50850">
    <property type="entry name" value="MFS"/>
    <property type="match status" value="1"/>
</dbReference>
<feature type="transmembrane region" description="Helical" evidence="8">
    <location>
        <begin position="501"/>
        <end position="522"/>
    </location>
</feature>
<feature type="transmembrane region" description="Helical" evidence="8">
    <location>
        <begin position="79"/>
        <end position="106"/>
    </location>
</feature>
<feature type="transmembrane region" description="Helical" evidence="8">
    <location>
        <begin position="475"/>
        <end position="495"/>
    </location>
</feature>
<feature type="transmembrane region" description="Helical" evidence="8">
    <location>
        <begin position="375"/>
        <end position="394"/>
    </location>
</feature>
<evidence type="ECO:0000256" key="2">
    <source>
        <dbReference type="ARBA" id="ARBA00010992"/>
    </source>
</evidence>
<dbReference type="OrthoDB" id="6133115at2759"/>
<protein>
    <submittedName>
        <fullName evidence="10">DEHA2G24882p</fullName>
    </submittedName>
</protein>
<dbReference type="GO" id="GO:0005351">
    <property type="term" value="F:carbohydrate:proton symporter activity"/>
    <property type="evidence" value="ECO:0007669"/>
    <property type="project" value="TreeGrafter"/>
</dbReference>
<dbReference type="OMA" id="MSWFGQF"/>
<dbReference type="InParanoid" id="Q6BGP7"/>
<keyword evidence="3 7" id="KW-0813">Transport</keyword>
<name>Q6BGP7_DEBHA</name>
<dbReference type="Pfam" id="PF00083">
    <property type="entry name" value="Sugar_tr"/>
    <property type="match status" value="1"/>
</dbReference>
<dbReference type="InterPro" id="IPR036259">
    <property type="entry name" value="MFS_trans_sf"/>
</dbReference>
<evidence type="ECO:0000256" key="4">
    <source>
        <dbReference type="ARBA" id="ARBA00022692"/>
    </source>
</evidence>
<keyword evidence="4 8" id="KW-0812">Transmembrane</keyword>
<evidence type="ECO:0000256" key="5">
    <source>
        <dbReference type="ARBA" id="ARBA00022989"/>
    </source>
</evidence>
<feature type="transmembrane region" description="Helical" evidence="8">
    <location>
        <begin position="152"/>
        <end position="170"/>
    </location>
</feature>
<dbReference type="FunFam" id="1.20.1250.20:FF:000134">
    <property type="entry name" value="MFS sugar transporter protein"/>
    <property type="match status" value="1"/>
</dbReference>
<feature type="transmembrane region" description="Helical" evidence="8">
    <location>
        <begin position="126"/>
        <end position="145"/>
    </location>
</feature>
<keyword evidence="11" id="KW-1185">Reference proteome</keyword>
<feature type="transmembrane region" description="Helical" evidence="8">
    <location>
        <begin position="248"/>
        <end position="266"/>
    </location>
</feature>
<evidence type="ECO:0000256" key="7">
    <source>
        <dbReference type="RuleBase" id="RU003346"/>
    </source>
</evidence>
<dbReference type="InterPro" id="IPR003663">
    <property type="entry name" value="Sugar/inositol_transpt"/>
</dbReference>
<dbReference type="NCBIfam" id="TIGR00879">
    <property type="entry name" value="SP"/>
    <property type="match status" value="1"/>
</dbReference>
<dbReference type="EMBL" id="CR382139">
    <property type="protein sequence ID" value="CAG91143.1"/>
    <property type="molecule type" value="Genomic_DNA"/>
</dbReference>
<feature type="transmembrane region" description="Helical" evidence="8">
    <location>
        <begin position="335"/>
        <end position="355"/>
    </location>
</feature>
<dbReference type="InterPro" id="IPR020846">
    <property type="entry name" value="MFS_dom"/>
</dbReference>
<dbReference type="PANTHER" id="PTHR48022:SF70">
    <property type="entry name" value="MONOSACCHARIDE TRANSPORTER, PUTATIVE (AFU_ORTHOLOGUE AFUA_5G14540)-RELATED"/>
    <property type="match status" value="1"/>
</dbReference>
<dbReference type="GO" id="GO:0016020">
    <property type="term" value="C:membrane"/>
    <property type="evidence" value="ECO:0007669"/>
    <property type="project" value="UniProtKB-SubCell"/>
</dbReference>
<evidence type="ECO:0000313" key="10">
    <source>
        <dbReference type="EMBL" id="CAG91143.1"/>
    </source>
</evidence>
<dbReference type="InterPro" id="IPR005828">
    <property type="entry name" value="MFS_sugar_transport-like"/>
</dbReference>
<evidence type="ECO:0000256" key="1">
    <source>
        <dbReference type="ARBA" id="ARBA00004141"/>
    </source>
</evidence>
<dbReference type="Proteomes" id="UP000000599">
    <property type="component" value="Chromosome G"/>
</dbReference>
<dbReference type="eggNOG" id="KOG0254">
    <property type="taxonomic scope" value="Eukaryota"/>
</dbReference>
<dbReference type="Gene3D" id="1.20.1250.20">
    <property type="entry name" value="MFS general substrate transporter like domains"/>
    <property type="match status" value="1"/>
</dbReference>
<proteinExistence type="inferred from homology"/>
<evidence type="ECO:0000259" key="9">
    <source>
        <dbReference type="PROSITE" id="PS50850"/>
    </source>
</evidence>
<dbReference type="VEuPathDB" id="FungiDB:DEHA2G24882g"/>
<dbReference type="InterPro" id="IPR050360">
    <property type="entry name" value="MFS_Sugar_Transporters"/>
</dbReference>
<feature type="transmembrane region" description="Helical" evidence="8">
    <location>
        <begin position="212"/>
        <end position="233"/>
    </location>
</feature>
<keyword evidence="6 8" id="KW-0472">Membrane</keyword>
<feature type="transmembrane region" description="Helical" evidence="8">
    <location>
        <begin position="182"/>
        <end position="200"/>
    </location>
</feature>
<organism evidence="10 11">
    <name type="scientific">Debaryomyces hansenii (strain ATCC 36239 / CBS 767 / BCRC 21394 / JCM 1990 / NBRC 0083 / IGC 2968)</name>
    <name type="common">Yeast</name>
    <name type="synonym">Torulaspora hansenii</name>
    <dbReference type="NCBI Taxonomy" id="284592"/>
    <lineage>
        <taxon>Eukaryota</taxon>
        <taxon>Fungi</taxon>
        <taxon>Dikarya</taxon>
        <taxon>Ascomycota</taxon>
        <taxon>Saccharomycotina</taxon>
        <taxon>Pichiomycetes</taxon>
        <taxon>Debaryomycetaceae</taxon>
        <taxon>Debaryomyces</taxon>
    </lineage>
</organism>
<dbReference type="PANTHER" id="PTHR48022">
    <property type="entry name" value="PLASTIDIC GLUCOSE TRANSPORTER 4"/>
    <property type="match status" value="1"/>
</dbReference>
<keyword evidence="5 8" id="KW-1133">Transmembrane helix</keyword>
<evidence type="ECO:0000256" key="6">
    <source>
        <dbReference type="ARBA" id="ARBA00023136"/>
    </source>
</evidence>
<dbReference type="SUPFAM" id="SSF103473">
    <property type="entry name" value="MFS general substrate transporter"/>
    <property type="match status" value="1"/>
</dbReference>
<accession>Q6BGP7</accession>
<reference evidence="10 11" key="1">
    <citation type="journal article" date="2004" name="Nature">
        <title>Genome evolution in yeasts.</title>
        <authorList>
            <consortium name="Genolevures"/>
            <person name="Dujon B."/>
            <person name="Sherman D."/>
            <person name="Fischer G."/>
            <person name="Durrens P."/>
            <person name="Casaregola S."/>
            <person name="Lafontaine I."/>
            <person name="de Montigny J."/>
            <person name="Marck C."/>
            <person name="Neuveglise C."/>
            <person name="Talla E."/>
            <person name="Goffard N."/>
            <person name="Frangeul L."/>
            <person name="Aigle M."/>
            <person name="Anthouard V."/>
            <person name="Babour A."/>
            <person name="Barbe V."/>
            <person name="Barnay S."/>
            <person name="Blanchin S."/>
            <person name="Beckerich J.M."/>
            <person name="Beyne E."/>
            <person name="Bleykasten C."/>
            <person name="Boisrame A."/>
            <person name="Boyer J."/>
            <person name="Cattolico L."/>
            <person name="Confanioleri F."/>
            <person name="de Daruvar A."/>
            <person name="Despons L."/>
            <person name="Fabre E."/>
            <person name="Fairhead C."/>
            <person name="Ferry-Dumazet H."/>
            <person name="Groppi A."/>
            <person name="Hantraye F."/>
            <person name="Hennequin C."/>
            <person name="Jauniaux N."/>
            <person name="Joyet P."/>
            <person name="Kachouri R."/>
            <person name="Kerrest A."/>
            <person name="Koszul R."/>
            <person name="Lemaire M."/>
            <person name="Lesur I."/>
            <person name="Ma L."/>
            <person name="Muller H."/>
            <person name="Nicaud J.M."/>
            <person name="Nikolski M."/>
            <person name="Oztas S."/>
            <person name="Ozier-Kalogeropoulos O."/>
            <person name="Pellenz S."/>
            <person name="Potier S."/>
            <person name="Richard G.F."/>
            <person name="Straub M.L."/>
            <person name="Suleau A."/>
            <person name="Swennene D."/>
            <person name="Tekaia F."/>
            <person name="Wesolowski-Louvel M."/>
            <person name="Westhof E."/>
            <person name="Wirth B."/>
            <person name="Zeniou-Meyer M."/>
            <person name="Zivanovic I."/>
            <person name="Bolotin-Fukuhara M."/>
            <person name="Thierry A."/>
            <person name="Bouchier C."/>
            <person name="Caudron B."/>
            <person name="Scarpelli C."/>
            <person name="Gaillardin C."/>
            <person name="Weissenbach J."/>
            <person name="Wincker P."/>
            <person name="Souciet J.L."/>
        </authorList>
    </citation>
    <scope>NUCLEOTIDE SEQUENCE [LARGE SCALE GENOMIC DNA]</scope>
    <source>
        <strain evidence="11">ATCC 36239 / CBS 767 / BCRC 21394 / JCM 1990 / NBRC 0083 / IGC 2968</strain>
    </source>
</reference>